<dbReference type="OrthoDB" id="6364259at2759"/>
<keyword evidence="17" id="KW-1015">Disulfide bond</keyword>
<comment type="catalytic activity">
    <reaction evidence="22">
        <text>2-iminopropanoate + H2O = pyruvate + NH4(+)</text>
        <dbReference type="Rhea" id="RHEA:40671"/>
        <dbReference type="ChEBI" id="CHEBI:15361"/>
        <dbReference type="ChEBI" id="CHEBI:15377"/>
        <dbReference type="ChEBI" id="CHEBI:28938"/>
        <dbReference type="ChEBI" id="CHEBI:44400"/>
        <dbReference type="EC" id="3.5.99.10"/>
    </reaction>
</comment>
<keyword evidence="24" id="KW-0732">Signal</keyword>
<dbReference type="Gene3D" id="3.30.1330.40">
    <property type="entry name" value="RutC-like"/>
    <property type="match status" value="1"/>
</dbReference>
<name>A0A8J2WI66_9CRUS</name>
<evidence type="ECO:0000256" key="4">
    <source>
        <dbReference type="ARBA" id="ARBA00004173"/>
    </source>
</evidence>
<evidence type="ECO:0000256" key="15">
    <source>
        <dbReference type="ARBA" id="ARBA00023128"/>
    </source>
</evidence>
<gene>
    <name evidence="26" type="ORF">DGAL_LOCUS8226</name>
</gene>
<dbReference type="InterPro" id="IPR035959">
    <property type="entry name" value="RutC-like_sf"/>
</dbReference>
<evidence type="ECO:0000313" key="26">
    <source>
        <dbReference type="EMBL" id="CAH0105210.1"/>
    </source>
</evidence>
<dbReference type="InterPro" id="IPR043504">
    <property type="entry name" value="Peptidase_S1_PA_chymotrypsin"/>
</dbReference>
<evidence type="ECO:0000256" key="5">
    <source>
        <dbReference type="ARBA" id="ARBA00004275"/>
    </source>
</evidence>
<keyword evidence="15" id="KW-0496">Mitochondrion</keyword>
<comment type="subcellular location">
    <subcellularLocation>
        <location evidence="6">Cytoplasm</location>
    </subcellularLocation>
    <subcellularLocation>
        <location evidence="4">Mitochondrion</location>
    </subcellularLocation>
    <subcellularLocation>
        <location evidence="3">Nucleus</location>
    </subcellularLocation>
    <subcellularLocation>
        <location evidence="5">Peroxisome</location>
    </subcellularLocation>
</comment>
<keyword evidence="23" id="KW-0645">Protease</keyword>
<dbReference type="FunFam" id="3.30.1330.40:FF:000008">
    <property type="entry name" value="ribonuclease UK114 isoform X2"/>
    <property type="match status" value="1"/>
</dbReference>
<dbReference type="GO" id="GO:0004252">
    <property type="term" value="F:serine-type endopeptidase activity"/>
    <property type="evidence" value="ECO:0007669"/>
    <property type="project" value="InterPro"/>
</dbReference>
<keyword evidence="18" id="KW-0539">Nucleus</keyword>
<dbReference type="EC" id="3.5.99.10" evidence="8"/>
<dbReference type="FunFam" id="2.40.10.10:FF:000116">
    <property type="entry name" value="Serine protease P16"/>
    <property type="match status" value="2"/>
</dbReference>
<dbReference type="Pfam" id="PF01042">
    <property type="entry name" value="Ribonuc_L-PSP"/>
    <property type="match status" value="1"/>
</dbReference>
<dbReference type="GO" id="GO:0005777">
    <property type="term" value="C:peroxisome"/>
    <property type="evidence" value="ECO:0007669"/>
    <property type="project" value="UniProtKB-SubCell"/>
</dbReference>
<keyword evidence="11 23" id="KW-0378">Hydrolase</keyword>
<evidence type="ECO:0000256" key="1">
    <source>
        <dbReference type="ARBA" id="ARBA00000497"/>
    </source>
</evidence>
<sequence length="696" mass="75970">MKIILVLIGVLSFQPLDAFINMADVDCGISSVRNGKIVNGIDAAEAEFPWIISLKLRGEHFCGGALINSKWALTAAHCLLNRRSSQIQVSVAEHNLLDANSQHTKLLQVNQIVLHPSYVTRQLADDIALISFDQEVQWSDRIQPVCLPNPDKDPFAGFLATAAGWGWTDEVKNGGKRANTLQKVDVPILANNDCQQWYKDEKKSIIIVDKALCAGLENGGKDSCQGDSGGPLMVKKDGHHLLVGVVSAGIGCARPRLPGLYTRVNHYLDWISPNTSDRTVFVYTNHHGLETKMQSILVIIIGFLYFQPLDAFVNMADVDCGISKFRNGRIVNGIDAMEGEFPWMVSMKLLRGQNSEHFCGGALINKRWILTAAHCVLNRRAPQIQVSVAEHNLLSADSQQAKLFRVNQIVLHPSYATRQLADDIALINLDGDVQWSDRVQPACLPNPDKDSFAGLLATVAGWGWKDEVKNGGKRANTLQKVDVPILANKDCQQWYRDEKKSIIIVDTALCAGLENGGKDSCQGDSGGPLMIKKDGRHQLVGVVSAGIGCARPRLPGQNFRMSNTIVRRIIHSSFAPAAIGPYSQAVLVDKTLYISGQLGLDTQTGSLVPGGVEAETKKALDNMGHILEAAGISYKNVVKTTVLLADIGDFGKVNEIYRQYFTENFPARAAYQVAALPRAGRVEIEAVAVVGTIEEQ</sequence>
<keyword evidence="16" id="KW-0576">Peroxisome</keyword>
<dbReference type="InterPro" id="IPR019897">
    <property type="entry name" value="RidA_CS"/>
</dbReference>
<dbReference type="CDD" id="cd00448">
    <property type="entry name" value="YjgF_YER057c_UK114_family"/>
    <property type="match status" value="1"/>
</dbReference>
<dbReference type="Pfam" id="PF00089">
    <property type="entry name" value="Trypsin"/>
    <property type="match status" value="2"/>
</dbReference>
<feature type="chain" id="PRO_5035301417" description="2-iminobutanoate/2-iminopropanoate deaminase" evidence="24">
    <location>
        <begin position="19"/>
        <end position="696"/>
    </location>
</feature>
<keyword evidence="27" id="KW-1185">Reference proteome</keyword>
<evidence type="ECO:0000256" key="11">
    <source>
        <dbReference type="ARBA" id="ARBA00022801"/>
    </source>
</evidence>
<dbReference type="Proteomes" id="UP000789390">
    <property type="component" value="Unassembled WGS sequence"/>
</dbReference>
<dbReference type="CDD" id="cd00190">
    <property type="entry name" value="Tryp_SPc"/>
    <property type="match status" value="2"/>
</dbReference>
<dbReference type="GO" id="GO:0003723">
    <property type="term" value="F:RNA binding"/>
    <property type="evidence" value="ECO:0007669"/>
    <property type="project" value="UniProtKB-KW"/>
</dbReference>
<evidence type="ECO:0000259" key="25">
    <source>
        <dbReference type="PROSITE" id="PS50240"/>
    </source>
</evidence>
<evidence type="ECO:0000256" key="13">
    <source>
        <dbReference type="ARBA" id="ARBA00022990"/>
    </source>
</evidence>
<dbReference type="PANTHER" id="PTHR24252:SF7">
    <property type="entry name" value="HYALIN"/>
    <property type="match status" value="1"/>
</dbReference>
<keyword evidence="23" id="KW-0720">Serine protease</keyword>
<dbReference type="GO" id="GO:0010608">
    <property type="term" value="P:post-transcriptional regulation of gene expression"/>
    <property type="evidence" value="ECO:0007669"/>
    <property type="project" value="UniProtKB-ARBA"/>
</dbReference>
<comment type="function">
    <text evidence="20">Also promotes endoribonucleolytic cleavage of some transcripts by promoting recruitment of the ribonuclease P/MRP complex. Acts by bridging YTHDF2 and the ribonuclease P/MRP complex. RIDA/HRSP12 binds to N6-methyladenosine (m6A)-containing mRNAs containing a 5'-GGUUC-3' motif: cooperative binding of RIDA/HRSP12 and YTHDF2 to such transcripts lead to recruitment of the ribonuclease P/MRP complex and subsequent endoribonucleolytic cleavage.</text>
</comment>
<dbReference type="AlphaFoldDB" id="A0A8J2WI66"/>
<dbReference type="GO" id="GO:0120241">
    <property type="term" value="F:2-iminobutanoate/2-iminopropanoate deaminase"/>
    <property type="evidence" value="ECO:0007669"/>
    <property type="project" value="UniProtKB-EC"/>
</dbReference>
<dbReference type="PROSITE" id="PS01094">
    <property type="entry name" value="UPF0076"/>
    <property type="match status" value="1"/>
</dbReference>
<dbReference type="InterPro" id="IPR006056">
    <property type="entry name" value="RidA"/>
</dbReference>
<feature type="domain" description="Peptidase S1" evidence="25">
    <location>
        <begin position="330"/>
        <end position="575"/>
    </location>
</feature>
<comment type="function">
    <text evidence="2">Catalyzes the hydrolytic deamination of enamine/imine intermediates that form during the course of normal metabolism. May facilitate the release of ammonia from these potentially toxic reactive metabolites, reducing their impact on cellular components. It may act on enamine/imine intermediates formed by several types of pyridoxal-5'-phosphate-dependent dehydratases including L-threonine dehydratase.</text>
</comment>
<dbReference type="InterPro" id="IPR001314">
    <property type="entry name" value="Peptidase_S1A"/>
</dbReference>
<dbReference type="PRINTS" id="PR00722">
    <property type="entry name" value="CHYMOTRYPSIN"/>
</dbReference>
<evidence type="ECO:0000256" key="9">
    <source>
        <dbReference type="ARBA" id="ARBA00017859"/>
    </source>
</evidence>
<organism evidence="26 27">
    <name type="scientific">Daphnia galeata</name>
    <dbReference type="NCBI Taxonomy" id="27404"/>
    <lineage>
        <taxon>Eukaryota</taxon>
        <taxon>Metazoa</taxon>
        <taxon>Ecdysozoa</taxon>
        <taxon>Arthropoda</taxon>
        <taxon>Crustacea</taxon>
        <taxon>Branchiopoda</taxon>
        <taxon>Diplostraca</taxon>
        <taxon>Cladocera</taxon>
        <taxon>Anomopoda</taxon>
        <taxon>Daphniidae</taxon>
        <taxon>Daphnia</taxon>
    </lineage>
</organism>
<evidence type="ECO:0000256" key="21">
    <source>
        <dbReference type="ARBA" id="ARBA00047021"/>
    </source>
</evidence>
<evidence type="ECO:0000256" key="8">
    <source>
        <dbReference type="ARBA" id="ARBA00013042"/>
    </source>
</evidence>
<dbReference type="SUPFAM" id="SSF50494">
    <property type="entry name" value="Trypsin-like serine proteases"/>
    <property type="match status" value="2"/>
</dbReference>
<evidence type="ECO:0000256" key="3">
    <source>
        <dbReference type="ARBA" id="ARBA00004123"/>
    </source>
</evidence>
<evidence type="ECO:0000256" key="23">
    <source>
        <dbReference type="RuleBase" id="RU363034"/>
    </source>
</evidence>
<dbReference type="InterPro" id="IPR009003">
    <property type="entry name" value="Peptidase_S1_PA"/>
</dbReference>
<dbReference type="InterPro" id="IPR033116">
    <property type="entry name" value="TRYPSIN_SER"/>
</dbReference>
<dbReference type="GO" id="GO:0006629">
    <property type="term" value="P:lipid metabolic process"/>
    <property type="evidence" value="ECO:0007669"/>
    <property type="project" value="UniProtKB-KW"/>
</dbReference>
<dbReference type="EMBL" id="CAKKLH010000177">
    <property type="protein sequence ID" value="CAH0105210.1"/>
    <property type="molecule type" value="Genomic_DNA"/>
</dbReference>
<dbReference type="PANTHER" id="PTHR24252">
    <property type="entry name" value="ACROSIN-RELATED"/>
    <property type="match status" value="1"/>
</dbReference>
<evidence type="ECO:0000256" key="22">
    <source>
        <dbReference type="ARBA" id="ARBA00047703"/>
    </source>
</evidence>
<keyword evidence="12" id="KW-0694">RNA-binding</keyword>
<dbReference type="PROSITE" id="PS00135">
    <property type="entry name" value="TRYPSIN_SER"/>
    <property type="match status" value="2"/>
</dbReference>
<evidence type="ECO:0000256" key="10">
    <source>
        <dbReference type="ARBA" id="ARBA00022490"/>
    </source>
</evidence>
<keyword evidence="10" id="KW-0963">Cytoplasm</keyword>
<evidence type="ECO:0000313" key="27">
    <source>
        <dbReference type="Proteomes" id="UP000789390"/>
    </source>
</evidence>
<dbReference type="NCBIfam" id="TIGR00004">
    <property type="entry name" value="Rid family detoxifying hydrolase"/>
    <property type="match status" value="1"/>
</dbReference>
<dbReference type="GO" id="GO:0005739">
    <property type="term" value="C:mitochondrion"/>
    <property type="evidence" value="ECO:0007669"/>
    <property type="project" value="UniProtKB-SubCell"/>
</dbReference>
<evidence type="ECO:0000256" key="24">
    <source>
        <dbReference type="SAM" id="SignalP"/>
    </source>
</evidence>
<reference evidence="26" key="1">
    <citation type="submission" date="2021-11" db="EMBL/GenBank/DDBJ databases">
        <authorList>
            <person name="Schell T."/>
        </authorList>
    </citation>
    <scope>NUCLEOTIDE SEQUENCE</scope>
    <source>
        <strain evidence="26">M5</strain>
    </source>
</reference>
<feature type="domain" description="Peptidase S1" evidence="25">
    <location>
        <begin position="37"/>
        <end position="276"/>
    </location>
</feature>
<accession>A0A8J2WI66</accession>
<dbReference type="InterPro" id="IPR018114">
    <property type="entry name" value="TRYPSIN_HIS"/>
</dbReference>
<comment type="similarity">
    <text evidence="7">Belongs to the RutC family.</text>
</comment>
<evidence type="ECO:0000256" key="17">
    <source>
        <dbReference type="ARBA" id="ARBA00023157"/>
    </source>
</evidence>
<evidence type="ECO:0000256" key="2">
    <source>
        <dbReference type="ARBA" id="ARBA00002596"/>
    </source>
</evidence>
<dbReference type="InterPro" id="IPR006175">
    <property type="entry name" value="YjgF/YER057c/UK114"/>
</dbReference>
<dbReference type="PROSITE" id="PS50240">
    <property type="entry name" value="TRYPSIN_DOM"/>
    <property type="match status" value="2"/>
</dbReference>
<comment type="subunit">
    <text evidence="21">Homotrimer. Interacts with YTHDF2.</text>
</comment>
<dbReference type="SMART" id="SM00020">
    <property type="entry name" value="Tryp_SPc"/>
    <property type="match status" value="2"/>
</dbReference>
<evidence type="ECO:0000256" key="6">
    <source>
        <dbReference type="ARBA" id="ARBA00004496"/>
    </source>
</evidence>
<comment type="caution">
    <text evidence="26">The sequence shown here is derived from an EMBL/GenBank/DDBJ whole genome shotgun (WGS) entry which is preliminary data.</text>
</comment>
<evidence type="ECO:0000256" key="19">
    <source>
        <dbReference type="ARBA" id="ARBA00031764"/>
    </source>
</evidence>
<evidence type="ECO:0000256" key="14">
    <source>
        <dbReference type="ARBA" id="ARBA00023098"/>
    </source>
</evidence>
<keyword evidence="13" id="KW-0007">Acetylation</keyword>
<dbReference type="PROSITE" id="PS00134">
    <property type="entry name" value="TRYPSIN_HIS"/>
    <property type="match status" value="2"/>
</dbReference>
<dbReference type="InterPro" id="IPR001254">
    <property type="entry name" value="Trypsin_dom"/>
</dbReference>
<evidence type="ECO:0000256" key="12">
    <source>
        <dbReference type="ARBA" id="ARBA00022884"/>
    </source>
</evidence>
<comment type="catalytic activity">
    <reaction evidence="1">
        <text>2-iminobutanoate + H2O = 2-oxobutanoate + NH4(+)</text>
        <dbReference type="Rhea" id="RHEA:39975"/>
        <dbReference type="ChEBI" id="CHEBI:15377"/>
        <dbReference type="ChEBI" id="CHEBI:16763"/>
        <dbReference type="ChEBI" id="CHEBI:28938"/>
        <dbReference type="ChEBI" id="CHEBI:76545"/>
        <dbReference type="EC" id="3.5.99.10"/>
    </reaction>
</comment>
<keyword evidence="14" id="KW-0443">Lipid metabolism</keyword>
<evidence type="ECO:0000256" key="7">
    <source>
        <dbReference type="ARBA" id="ARBA00010552"/>
    </source>
</evidence>
<evidence type="ECO:0000256" key="18">
    <source>
        <dbReference type="ARBA" id="ARBA00023242"/>
    </source>
</evidence>
<evidence type="ECO:0000256" key="16">
    <source>
        <dbReference type="ARBA" id="ARBA00023140"/>
    </source>
</evidence>
<dbReference type="GO" id="GO:0080090">
    <property type="term" value="P:regulation of primary metabolic process"/>
    <property type="evidence" value="ECO:0007669"/>
    <property type="project" value="UniProtKB-ARBA"/>
</dbReference>
<proteinExistence type="inferred from homology"/>
<protein>
    <recommendedName>
        <fullName evidence="9">2-iminobutanoate/2-iminopropanoate deaminase</fullName>
        <ecNumber evidence="8">3.5.99.10</ecNumber>
    </recommendedName>
    <alternativeName>
        <fullName evidence="19">Translation inhibitor L-PSP ribonuclease</fullName>
    </alternativeName>
</protein>
<dbReference type="GO" id="GO:0010629">
    <property type="term" value="P:negative regulation of gene expression"/>
    <property type="evidence" value="ECO:0007669"/>
    <property type="project" value="UniProtKB-ARBA"/>
</dbReference>
<dbReference type="GO" id="GO:0006508">
    <property type="term" value="P:proteolysis"/>
    <property type="evidence" value="ECO:0007669"/>
    <property type="project" value="UniProtKB-KW"/>
</dbReference>
<dbReference type="GO" id="GO:0005634">
    <property type="term" value="C:nucleus"/>
    <property type="evidence" value="ECO:0007669"/>
    <property type="project" value="UniProtKB-SubCell"/>
</dbReference>
<dbReference type="SUPFAM" id="SSF55298">
    <property type="entry name" value="YjgF-like"/>
    <property type="match status" value="1"/>
</dbReference>
<dbReference type="Gene3D" id="2.40.10.10">
    <property type="entry name" value="Trypsin-like serine proteases"/>
    <property type="match status" value="2"/>
</dbReference>
<evidence type="ECO:0000256" key="20">
    <source>
        <dbReference type="ARBA" id="ARBA00045761"/>
    </source>
</evidence>
<feature type="signal peptide" evidence="24">
    <location>
        <begin position="1"/>
        <end position="18"/>
    </location>
</feature>